<dbReference type="Proteomes" id="UP001138540">
    <property type="component" value="Unassembled WGS sequence"/>
</dbReference>
<evidence type="ECO:0000313" key="2">
    <source>
        <dbReference type="EMBL" id="MBB5985877.1"/>
    </source>
</evidence>
<dbReference type="RefSeq" id="WP_184152733.1">
    <property type="nucleotide sequence ID" value="NZ_JACHKA010000001.1"/>
</dbReference>
<evidence type="ECO:0000256" key="1">
    <source>
        <dbReference type="SAM" id="SignalP"/>
    </source>
</evidence>
<feature type="chain" id="PRO_5046742230" evidence="1">
    <location>
        <begin position="25"/>
        <end position="794"/>
    </location>
</feature>
<evidence type="ECO:0000313" key="3">
    <source>
        <dbReference type="Proteomes" id="UP001138540"/>
    </source>
</evidence>
<protein>
    <submittedName>
        <fullName evidence="2">Uncharacterized protein</fullName>
    </submittedName>
</protein>
<comment type="caution">
    <text evidence="2">The sequence shown here is derived from an EMBL/GenBank/DDBJ whole genome shotgun (WGS) entry which is preliminary data.</text>
</comment>
<dbReference type="EMBL" id="JACHKA010000001">
    <property type="protein sequence ID" value="MBB5985877.1"/>
    <property type="molecule type" value="Genomic_DNA"/>
</dbReference>
<organism evidence="2 3">
    <name type="scientific">Sphingobium lignivorans</name>
    <dbReference type="NCBI Taxonomy" id="2735886"/>
    <lineage>
        <taxon>Bacteria</taxon>
        <taxon>Pseudomonadati</taxon>
        <taxon>Pseudomonadota</taxon>
        <taxon>Alphaproteobacteria</taxon>
        <taxon>Sphingomonadales</taxon>
        <taxon>Sphingomonadaceae</taxon>
        <taxon>Sphingobium</taxon>
    </lineage>
</organism>
<keyword evidence="1" id="KW-0732">Signal</keyword>
<name>A0ABR6NF19_9SPHN</name>
<reference evidence="2 3" key="1">
    <citation type="submission" date="2020-08" db="EMBL/GenBank/DDBJ databases">
        <title>Exploring microbial biodiversity for novel pathways involved in the catabolism of aromatic compounds derived from lignin.</title>
        <authorList>
            <person name="Elkins J."/>
        </authorList>
    </citation>
    <scope>NUCLEOTIDE SEQUENCE [LARGE SCALE GENOMIC DNA]</scope>
    <source>
        <strain evidence="2 3">B1D3A</strain>
    </source>
</reference>
<gene>
    <name evidence="2" type="ORF">HNP60_001851</name>
</gene>
<accession>A0ABR6NF19</accession>
<sequence length="794" mass="84591">MARFILRLSLSLIMCVAPLTSTQAQSTMFDLTGPTLTVTVTRGETTLPLAQVPALQPGDKLTLRANLPEDQSARYLLIVGFLRGATNPPPKDWFVEAETWKPKKSTLSVEIPEGAEQAIAFLAPETGGGRNAVISGVRGKPGVFLRATQDLYQASLDRARLETFIAGIAALDEAAPERLGQVSPVLANSLGIKLDAECLKHPRAQQAACLTQNRERMVLQINRGATLTETLTGAPADVAYRIAATREAGAGYYSPYIGLARDLAKLFGAFRTAQYQYLPALAIGRGDETRLQLNEAPSFQNPRSVLVVPMPPIGPAMPPVLRPRAKGMMCLNRPDLELPIEGAALFYATSYAGDLSLRIRTEDGGTTDLPLSPDPARGAFVVTAPGDRKPTERVSEAMLHGRWGFDDFEGPSVHVQTVAPASWKAEQTNVVVGREQPLVLRGEGAACIEKVELRDAAGALRGLTWKANSAQDVTVTLPLEDMAPGSLTLLVSHYGAENPTVLPLKALREASRLDGFLLHAGDKAGVLSGARLDQVAHLQIGEARFTPGHLARAKGGDRLELASEAPITAQPGEAQARVTMRDGRTANVRATIATARPSAVVVDRNVSMPAVPDALALELPEDIVPPAARLTFSLRYAKGGIGAQDAIEIATADGTASHRLSVADGELQRIGTDVAVATIEPQALLGAGAVGEIRFRPSRGDVSGDWQPLVRIVRLPAVERVACPSEGGDCRLEGRDLFVIAAIADDALFARPVTVPDGFVGTSLSLPRPQGDSLYLRLHDAPESVVRLRLADRP</sequence>
<proteinExistence type="predicted"/>
<feature type="signal peptide" evidence="1">
    <location>
        <begin position="1"/>
        <end position="24"/>
    </location>
</feature>
<keyword evidence="3" id="KW-1185">Reference proteome</keyword>